<keyword evidence="1" id="KW-1133">Transmembrane helix</keyword>
<reference evidence="3" key="1">
    <citation type="submission" date="2023-05" db="EMBL/GenBank/DDBJ databases">
        <title>Sedimentitalea sp. nov. JM2-8.</title>
        <authorList>
            <person name="Huang J."/>
        </authorList>
    </citation>
    <scope>NUCLEOTIDE SEQUENCE [LARGE SCALE GENOMIC DNA]</scope>
    <source>
        <strain evidence="3">KHS03</strain>
    </source>
</reference>
<dbReference type="Proteomes" id="UP001255416">
    <property type="component" value="Unassembled WGS sequence"/>
</dbReference>
<keyword evidence="1" id="KW-0472">Membrane</keyword>
<accession>A0ABU3VLU5</accession>
<keyword evidence="3" id="KW-1185">Reference proteome</keyword>
<name>A0ABU3VLU5_9RHOB</name>
<proteinExistence type="predicted"/>
<gene>
    <name evidence="2" type="ORF">QO231_25350</name>
</gene>
<comment type="caution">
    <text evidence="2">The sequence shown here is derived from an EMBL/GenBank/DDBJ whole genome shotgun (WGS) entry which is preliminary data.</text>
</comment>
<organism evidence="2 3">
    <name type="scientific">Sedimentitalea todarodis</name>
    <dbReference type="NCBI Taxonomy" id="1631240"/>
    <lineage>
        <taxon>Bacteria</taxon>
        <taxon>Pseudomonadati</taxon>
        <taxon>Pseudomonadota</taxon>
        <taxon>Alphaproteobacteria</taxon>
        <taxon>Rhodobacterales</taxon>
        <taxon>Paracoccaceae</taxon>
        <taxon>Sedimentitalea</taxon>
    </lineage>
</organism>
<protein>
    <recommendedName>
        <fullName evidence="4">Dihydroorotate dehydrogenase</fullName>
    </recommendedName>
</protein>
<feature type="transmembrane region" description="Helical" evidence="1">
    <location>
        <begin position="59"/>
        <end position="84"/>
    </location>
</feature>
<evidence type="ECO:0000313" key="3">
    <source>
        <dbReference type="Proteomes" id="UP001255416"/>
    </source>
</evidence>
<keyword evidence="1" id="KW-0812">Transmembrane</keyword>
<evidence type="ECO:0008006" key="4">
    <source>
        <dbReference type="Google" id="ProtNLM"/>
    </source>
</evidence>
<sequence length="117" mass="12653">MTDTDKEMIELDVFFEAARRETAEVPDGLADRIVADADRVRQSWSVSAQKLRPGILRQLYDMLGGWPAMGGLATACAAGVWLGFSPPSMLPDPAQFVMVDGTFLDDDSLATAMAEEG</sequence>
<evidence type="ECO:0000256" key="1">
    <source>
        <dbReference type="SAM" id="Phobius"/>
    </source>
</evidence>
<dbReference type="RefSeq" id="WP_316782891.1">
    <property type="nucleotide sequence ID" value="NZ_JASMWN010000050.1"/>
</dbReference>
<evidence type="ECO:0000313" key="2">
    <source>
        <dbReference type="EMBL" id="MDU9007145.1"/>
    </source>
</evidence>
<dbReference type="EMBL" id="JASMWN010000050">
    <property type="protein sequence ID" value="MDU9007145.1"/>
    <property type="molecule type" value="Genomic_DNA"/>
</dbReference>